<name>A0AAE0XTT2_9GAST</name>
<sequence>MCGMRRSTHLERVEDIISTSSPDTLRIWPISPTSPLVRPSPGPQATASPATDVFTRFTEHIVEAHVRTVTRLLPSSTYRSATVTDVEVNPV</sequence>
<evidence type="ECO:0000313" key="2">
    <source>
        <dbReference type="Proteomes" id="UP001283361"/>
    </source>
</evidence>
<keyword evidence="2" id="KW-1185">Reference proteome</keyword>
<protein>
    <submittedName>
        <fullName evidence="1">Uncharacterized protein</fullName>
    </submittedName>
</protein>
<reference evidence="1" key="1">
    <citation type="journal article" date="2023" name="G3 (Bethesda)">
        <title>A reference genome for the long-term kleptoplast-retaining sea slug Elysia crispata morphotype clarki.</title>
        <authorList>
            <person name="Eastman K.E."/>
            <person name="Pendleton A.L."/>
            <person name="Shaikh M.A."/>
            <person name="Suttiyut T."/>
            <person name="Ogas R."/>
            <person name="Tomko P."/>
            <person name="Gavelis G."/>
            <person name="Widhalm J.R."/>
            <person name="Wisecaver J.H."/>
        </authorList>
    </citation>
    <scope>NUCLEOTIDE SEQUENCE</scope>
    <source>
        <strain evidence="1">ECLA1</strain>
    </source>
</reference>
<accession>A0AAE0XTT2</accession>
<comment type="caution">
    <text evidence="1">The sequence shown here is derived from an EMBL/GenBank/DDBJ whole genome shotgun (WGS) entry which is preliminary data.</text>
</comment>
<evidence type="ECO:0000313" key="1">
    <source>
        <dbReference type="EMBL" id="KAK3712323.1"/>
    </source>
</evidence>
<dbReference type="Proteomes" id="UP001283361">
    <property type="component" value="Unassembled WGS sequence"/>
</dbReference>
<proteinExistence type="predicted"/>
<dbReference type="AlphaFoldDB" id="A0AAE0XTT2"/>
<organism evidence="1 2">
    <name type="scientific">Elysia crispata</name>
    <name type="common">lettuce slug</name>
    <dbReference type="NCBI Taxonomy" id="231223"/>
    <lineage>
        <taxon>Eukaryota</taxon>
        <taxon>Metazoa</taxon>
        <taxon>Spiralia</taxon>
        <taxon>Lophotrochozoa</taxon>
        <taxon>Mollusca</taxon>
        <taxon>Gastropoda</taxon>
        <taxon>Heterobranchia</taxon>
        <taxon>Euthyneura</taxon>
        <taxon>Panpulmonata</taxon>
        <taxon>Sacoglossa</taxon>
        <taxon>Placobranchoidea</taxon>
        <taxon>Plakobranchidae</taxon>
        <taxon>Elysia</taxon>
    </lineage>
</organism>
<gene>
    <name evidence="1" type="ORF">RRG08_002654</name>
</gene>
<dbReference type="EMBL" id="JAWDGP010007584">
    <property type="protein sequence ID" value="KAK3712323.1"/>
    <property type="molecule type" value="Genomic_DNA"/>
</dbReference>